<reference evidence="1" key="2">
    <citation type="journal article" date="2015" name="Data Brief">
        <title>Shoot transcriptome of the giant reed, Arundo donax.</title>
        <authorList>
            <person name="Barrero R.A."/>
            <person name="Guerrero F.D."/>
            <person name="Moolhuijzen P."/>
            <person name="Goolsby J.A."/>
            <person name="Tidwell J."/>
            <person name="Bellgard S.E."/>
            <person name="Bellgard M.I."/>
        </authorList>
    </citation>
    <scope>NUCLEOTIDE SEQUENCE</scope>
    <source>
        <tissue evidence="1">Shoot tissue taken approximately 20 cm above the soil surface</tissue>
    </source>
</reference>
<name>A0A0A9CUH7_ARUDO</name>
<proteinExistence type="predicted"/>
<reference evidence="1" key="1">
    <citation type="submission" date="2014-09" db="EMBL/GenBank/DDBJ databases">
        <authorList>
            <person name="Magalhaes I.L.F."/>
            <person name="Oliveira U."/>
            <person name="Santos F.R."/>
            <person name="Vidigal T.H.D.A."/>
            <person name="Brescovit A.D."/>
            <person name="Santos A.J."/>
        </authorList>
    </citation>
    <scope>NUCLEOTIDE SEQUENCE</scope>
    <source>
        <tissue evidence="1">Shoot tissue taken approximately 20 cm above the soil surface</tissue>
    </source>
</reference>
<protein>
    <submittedName>
        <fullName evidence="1">Uncharacterized protein</fullName>
    </submittedName>
</protein>
<evidence type="ECO:0000313" key="1">
    <source>
        <dbReference type="EMBL" id="JAD78078.1"/>
    </source>
</evidence>
<accession>A0A0A9CUH7</accession>
<sequence length="47" mass="4743">MAPNGLALEIGDVSFSESVCSNTASISRTALGISSISPTRYKVALAG</sequence>
<dbReference type="AlphaFoldDB" id="A0A0A9CUH7"/>
<dbReference type="EMBL" id="GBRH01219817">
    <property type="protein sequence ID" value="JAD78078.1"/>
    <property type="molecule type" value="Transcribed_RNA"/>
</dbReference>
<organism evidence="1">
    <name type="scientific">Arundo donax</name>
    <name type="common">Giant reed</name>
    <name type="synonym">Donax arundinaceus</name>
    <dbReference type="NCBI Taxonomy" id="35708"/>
    <lineage>
        <taxon>Eukaryota</taxon>
        <taxon>Viridiplantae</taxon>
        <taxon>Streptophyta</taxon>
        <taxon>Embryophyta</taxon>
        <taxon>Tracheophyta</taxon>
        <taxon>Spermatophyta</taxon>
        <taxon>Magnoliopsida</taxon>
        <taxon>Liliopsida</taxon>
        <taxon>Poales</taxon>
        <taxon>Poaceae</taxon>
        <taxon>PACMAD clade</taxon>
        <taxon>Arundinoideae</taxon>
        <taxon>Arundineae</taxon>
        <taxon>Arundo</taxon>
    </lineage>
</organism>